<dbReference type="STRING" id="529704.SAMN02927913_1151"/>
<dbReference type="AlphaFoldDB" id="A0A1H6S365"/>
<proteinExistence type="predicted"/>
<evidence type="ECO:0008006" key="3">
    <source>
        <dbReference type="Google" id="ProtNLM"/>
    </source>
</evidence>
<dbReference type="SUPFAM" id="SSF47240">
    <property type="entry name" value="Ferritin-like"/>
    <property type="match status" value="1"/>
</dbReference>
<dbReference type="OrthoDB" id="581372at2"/>
<protein>
    <recommendedName>
        <fullName evidence="3">Fatty acid desaturase</fullName>
    </recommendedName>
</protein>
<gene>
    <name evidence="1" type="ORF">SAMN04487997_1236</name>
</gene>
<dbReference type="Proteomes" id="UP000199420">
    <property type="component" value="Unassembled WGS sequence"/>
</dbReference>
<dbReference type="CDD" id="cd00657">
    <property type="entry name" value="Ferritin_like"/>
    <property type="match status" value="1"/>
</dbReference>
<dbReference type="EMBL" id="FNYC01000002">
    <property type="protein sequence ID" value="SEI62483.1"/>
    <property type="molecule type" value="Genomic_DNA"/>
</dbReference>
<dbReference type="GO" id="GO:0016491">
    <property type="term" value="F:oxidoreductase activity"/>
    <property type="evidence" value="ECO:0007669"/>
    <property type="project" value="InterPro"/>
</dbReference>
<keyword evidence="2" id="KW-1185">Reference proteome</keyword>
<dbReference type="RefSeq" id="WP_091334746.1">
    <property type="nucleotide sequence ID" value="NZ_FNYC01000002.1"/>
</dbReference>
<dbReference type="InterPro" id="IPR009078">
    <property type="entry name" value="Ferritin-like_SF"/>
</dbReference>
<evidence type="ECO:0000313" key="1">
    <source>
        <dbReference type="EMBL" id="SEI62483.1"/>
    </source>
</evidence>
<dbReference type="InterPro" id="IPR012348">
    <property type="entry name" value="RNR-like"/>
</dbReference>
<dbReference type="Gene3D" id="1.10.620.20">
    <property type="entry name" value="Ribonucleotide Reductase, subunit A"/>
    <property type="match status" value="1"/>
</dbReference>
<organism evidence="1 2">
    <name type="scientific">Frateuria terrea</name>
    <dbReference type="NCBI Taxonomy" id="529704"/>
    <lineage>
        <taxon>Bacteria</taxon>
        <taxon>Pseudomonadati</taxon>
        <taxon>Pseudomonadota</taxon>
        <taxon>Gammaproteobacteria</taxon>
        <taxon>Lysobacterales</taxon>
        <taxon>Rhodanobacteraceae</taxon>
        <taxon>Frateuria</taxon>
    </lineage>
</organism>
<evidence type="ECO:0000313" key="2">
    <source>
        <dbReference type="Proteomes" id="UP000199420"/>
    </source>
</evidence>
<name>A0A1H6S365_9GAMM</name>
<sequence>MSYAPSLPWTLESLDLSGIDRARVRHNEELFFLLCSSSFVESGSDLYTHNLVAHFSGDEELQTWLSQHWEHEELQHGRALSAYVRAVWPEFDWDQGFAAFWTEYGAVCTAEELETSRGLELAARCVVETGTASLYRALHEITDEPVLKQLTGYIKSDEVRHFKYFYQHFRRYRENEGLGRYKVFRAVLKRVNEIRSEDSDIALRHVFEQCYPQHRGDREAFRRIAGKAQDLLRRHIPAEMTVKMLLKPLDFPPRLQGALEKPLAKLAEKLFLS</sequence>
<accession>A0A1H6S365</accession>
<reference evidence="1 2" key="1">
    <citation type="submission" date="2016-10" db="EMBL/GenBank/DDBJ databases">
        <authorList>
            <person name="de Groot N.N."/>
        </authorList>
    </citation>
    <scope>NUCLEOTIDE SEQUENCE [LARGE SCALE GENOMIC DNA]</scope>
    <source>
        <strain evidence="1 2">DSM 26515</strain>
    </source>
</reference>